<reference evidence="2 3" key="1">
    <citation type="submission" date="2019-02" db="EMBL/GenBank/DDBJ databases">
        <authorList>
            <person name="Sun L."/>
            <person name="Pan D."/>
            <person name="Wu X."/>
        </authorList>
    </citation>
    <scope>NUCLEOTIDE SEQUENCE [LARGE SCALE GENOMIC DNA]</scope>
    <source>
        <strain evidence="2 3">JW-1</strain>
    </source>
</reference>
<sequence length="189" mass="20542">MNIDAKPPIRSEESLDKVRDLVDALLHPTPAFTQLMANLKANHELDATASTEKPKEQLPVTTEVRASTKTPITPRPDSSTKTSINPPPEAITLQMNERELQALLALVVDYANGLTQMELAQKHGMHVQTVRKRLKEVGVNLRARVKLLSPAQLEAARSAIAGGASLRATARQLGVSHATLTRNLKPGKV</sequence>
<gene>
    <name evidence="2" type="ORF">EVS81_01460</name>
</gene>
<dbReference type="Gene3D" id="1.10.10.60">
    <property type="entry name" value="Homeodomain-like"/>
    <property type="match status" value="2"/>
</dbReference>
<dbReference type="CDD" id="cd00569">
    <property type="entry name" value="HTH_Hin_like"/>
    <property type="match status" value="1"/>
</dbReference>
<dbReference type="EMBL" id="CP035806">
    <property type="protein sequence ID" value="QBE47661.1"/>
    <property type="molecule type" value="Genomic_DNA"/>
</dbReference>
<name>A0A4P6KCP3_9MICO</name>
<dbReference type="OrthoDB" id="5144202at2"/>
<feature type="region of interest" description="Disordered" evidence="1">
    <location>
        <begin position="47"/>
        <end position="86"/>
    </location>
</feature>
<dbReference type="KEGG" id="ltr:EVS81_01460"/>
<feature type="compositionally biased region" description="Polar residues" evidence="1">
    <location>
        <begin position="64"/>
        <end position="84"/>
    </location>
</feature>
<organism evidence="2 3">
    <name type="scientific">Leucobacter triazinivorans</name>
    <dbReference type="NCBI Taxonomy" id="1784719"/>
    <lineage>
        <taxon>Bacteria</taxon>
        <taxon>Bacillati</taxon>
        <taxon>Actinomycetota</taxon>
        <taxon>Actinomycetes</taxon>
        <taxon>Micrococcales</taxon>
        <taxon>Microbacteriaceae</taxon>
        <taxon>Leucobacter</taxon>
    </lineage>
</organism>
<feature type="compositionally biased region" description="Basic and acidic residues" evidence="1">
    <location>
        <begin position="47"/>
        <end position="56"/>
    </location>
</feature>
<evidence type="ECO:0000313" key="3">
    <source>
        <dbReference type="Proteomes" id="UP000289260"/>
    </source>
</evidence>
<protein>
    <recommendedName>
        <fullName evidence="4">Helix-turn-helix domain-containing protein</fullName>
    </recommendedName>
</protein>
<evidence type="ECO:0000256" key="1">
    <source>
        <dbReference type="SAM" id="MobiDB-lite"/>
    </source>
</evidence>
<evidence type="ECO:0008006" key="4">
    <source>
        <dbReference type="Google" id="ProtNLM"/>
    </source>
</evidence>
<keyword evidence="3" id="KW-1185">Reference proteome</keyword>
<evidence type="ECO:0000313" key="2">
    <source>
        <dbReference type="EMBL" id="QBE47661.1"/>
    </source>
</evidence>
<accession>A0A4P6KCP3</accession>
<proteinExistence type="predicted"/>
<dbReference type="AlphaFoldDB" id="A0A4P6KCP3"/>
<dbReference type="RefSeq" id="WP_130108816.1">
    <property type="nucleotide sequence ID" value="NZ_CP035806.1"/>
</dbReference>
<dbReference type="Proteomes" id="UP000289260">
    <property type="component" value="Chromosome"/>
</dbReference>